<dbReference type="Proteomes" id="UP000198226">
    <property type="component" value="Chromosome I"/>
</dbReference>
<evidence type="ECO:0000313" key="10">
    <source>
        <dbReference type="EMBL" id="SCG67991.1"/>
    </source>
</evidence>
<evidence type="ECO:0000256" key="7">
    <source>
        <dbReference type="ARBA" id="ARBA00038093"/>
    </source>
</evidence>
<comment type="function">
    <text evidence="8">Toxic component of a toxin-antitoxin (TA) system. An RNase.</text>
</comment>
<dbReference type="PANTHER" id="PTHR33653:SF1">
    <property type="entry name" value="RIBONUCLEASE VAPC2"/>
    <property type="match status" value="1"/>
</dbReference>
<keyword evidence="6 8" id="KW-0460">Magnesium</keyword>
<keyword evidence="5 8" id="KW-0378">Hydrolase</keyword>
<keyword evidence="3 8" id="KW-0540">Nuclease</keyword>
<evidence type="ECO:0000256" key="5">
    <source>
        <dbReference type="ARBA" id="ARBA00022801"/>
    </source>
</evidence>
<gene>
    <name evidence="8" type="primary">vapC</name>
    <name evidence="10" type="ORF">GA0070623_3315</name>
</gene>
<evidence type="ECO:0000256" key="1">
    <source>
        <dbReference type="ARBA" id="ARBA00001946"/>
    </source>
</evidence>
<dbReference type="GO" id="GO:0000287">
    <property type="term" value="F:magnesium ion binding"/>
    <property type="evidence" value="ECO:0007669"/>
    <property type="project" value="UniProtKB-UniRule"/>
</dbReference>
<keyword evidence="2 8" id="KW-1277">Toxin-antitoxin system</keyword>
<keyword evidence="8" id="KW-0800">Toxin</keyword>
<evidence type="ECO:0000256" key="6">
    <source>
        <dbReference type="ARBA" id="ARBA00022842"/>
    </source>
</evidence>
<feature type="binding site" evidence="8">
    <location>
        <position position="7"/>
    </location>
    <ligand>
        <name>Mg(2+)</name>
        <dbReference type="ChEBI" id="CHEBI:18420"/>
    </ligand>
</feature>
<keyword evidence="4 8" id="KW-0479">Metal-binding</keyword>
<dbReference type="Gene3D" id="3.40.50.1010">
    <property type="entry name" value="5'-nuclease"/>
    <property type="match status" value="1"/>
</dbReference>
<dbReference type="InterPro" id="IPR050556">
    <property type="entry name" value="Type_II_TA_system_RNase"/>
</dbReference>
<dbReference type="RefSeq" id="WP_067300403.1">
    <property type="nucleotide sequence ID" value="NZ_LRMV01000001.1"/>
</dbReference>
<dbReference type="EMBL" id="LT607752">
    <property type="protein sequence ID" value="SCG67991.1"/>
    <property type="molecule type" value="Genomic_DNA"/>
</dbReference>
<evidence type="ECO:0000256" key="2">
    <source>
        <dbReference type="ARBA" id="ARBA00022649"/>
    </source>
</evidence>
<comment type="similarity">
    <text evidence="7 8">Belongs to the PINc/VapC protein family.</text>
</comment>
<accession>A0A109IQ49</accession>
<evidence type="ECO:0000259" key="9">
    <source>
        <dbReference type="Pfam" id="PF01850"/>
    </source>
</evidence>
<dbReference type="GO" id="GO:0004540">
    <property type="term" value="F:RNA nuclease activity"/>
    <property type="evidence" value="ECO:0007669"/>
    <property type="project" value="InterPro"/>
</dbReference>
<evidence type="ECO:0000256" key="4">
    <source>
        <dbReference type="ARBA" id="ARBA00022723"/>
    </source>
</evidence>
<dbReference type="InterPro" id="IPR002716">
    <property type="entry name" value="PIN_dom"/>
</dbReference>
<organism evidence="10 11">
    <name type="scientific">Micromonospora rifamycinica</name>
    <dbReference type="NCBI Taxonomy" id="291594"/>
    <lineage>
        <taxon>Bacteria</taxon>
        <taxon>Bacillati</taxon>
        <taxon>Actinomycetota</taxon>
        <taxon>Actinomycetes</taxon>
        <taxon>Micromonosporales</taxon>
        <taxon>Micromonosporaceae</taxon>
        <taxon>Micromonospora</taxon>
    </lineage>
</organism>
<dbReference type="Pfam" id="PF01850">
    <property type="entry name" value="PIN"/>
    <property type="match status" value="1"/>
</dbReference>
<feature type="domain" description="PIN" evidence="9">
    <location>
        <begin position="4"/>
        <end position="122"/>
    </location>
</feature>
<sequence>MSLVVLDTDVASAILRGRLHDRLRARLTGKTLCITFVTLGELTKWTALRSWGPRKLADLAQWRSGVVLLPFDEAVGTTWGRLQARAQHRGRPRPTNDSWIAACCLVDRLPLATFNGKDYADFAEYDGLRLFDVS</sequence>
<dbReference type="OrthoDB" id="9799448at2"/>
<reference evidence="11" key="1">
    <citation type="submission" date="2016-06" db="EMBL/GenBank/DDBJ databases">
        <authorList>
            <person name="Varghese N."/>
            <person name="Submissions Spin"/>
        </authorList>
    </citation>
    <scope>NUCLEOTIDE SEQUENCE [LARGE SCALE GENOMIC DNA]</scope>
    <source>
        <strain evidence="11">DSM 44983</strain>
    </source>
</reference>
<dbReference type="GO" id="GO:0090729">
    <property type="term" value="F:toxin activity"/>
    <property type="evidence" value="ECO:0007669"/>
    <property type="project" value="UniProtKB-KW"/>
</dbReference>
<dbReference type="InterPro" id="IPR029060">
    <property type="entry name" value="PIN-like_dom_sf"/>
</dbReference>
<dbReference type="AlphaFoldDB" id="A0A109IQ49"/>
<evidence type="ECO:0000256" key="8">
    <source>
        <dbReference type="HAMAP-Rule" id="MF_00265"/>
    </source>
</evidence>
<proteinExistence type="inferred from homology"/>
<dbReference type="SUPFAM" id="SSF88723">
    <property type="entry name" value="PIN domain-like"/>
    <property type="match status" value="1"/>
</dbReference>
<evidence type="ECO:0000256" key="3">
    <source>
        <dbReference type="ARBA" id="ARBA00022722"/>
    </source>
</evidence>
<dbReference type="EC" id="3.1.-.-" evidence="8"/>
<feature type="binding site" evidence="8">
    <location>
        <position position="97"/>
    </location>
    <ligand>
        <name>Mg(2+)</name>
        <dbReference type="ChEBI" id="CHEBI:18420"/>
    </ligand>
</feature>
<protein>
    <recommendedName>
        <fullName evidence="8">Ribonuclease VapC</fullName>
        <shortName evidence="8">RNase VapC</shortName>
        <ecNumber evidence="8">3.1.-.-</ecNumber>
    </recommendedName>
    <alternativeName>
        <fullName evidence="8">Toxin VapC</fullName>
    </alternativeName>
</protein>
<comment type="cofactor">
    <cofactor evidence="1 8">
        <name>Mg(2+)</name>
        <dbReference type="ChEBI" id="CHEBI:18420"/>
    </cofactor>
</comment>
<dbReference type="HAMAP" id="MF_00265">
    <property type="entry name" value="VapC_Nob1"/>
    <property type="match status" value="1"/>
</dbReference>
<keyword evidence="11" id="KW-1185">Reference proteome</keyword>
<dbReference type="InterPro" id="IPR022907">
    <property type="entry name" value="VapC_family"/>
</dbReference>
<dbReference type="PANTHER" id="PTHR33653">
    <property type="entry name" value="RIBONUCLEASE VAPC2"/>
    <property type="match status" value="1"/>
</dbReference>
<dbReference type="CDD" id="cd18749">
    <property type="entry name" value="PIN_VapC4-5_FitB-like"/>
    <property type="match status" value="1"/>
</dbReference>
<name>A0A109IQ49_9ACTN</name>
<dbReference type="GO" id="GO:0016787">
    <property type="term" value="F:hydrolase activity"/>
    <property type="evidence" value="ECO:0007669"/>
    <property type="project" value="UniProtKB-KW"/>
</dbReference>
<evidence type="ECO:0000313" key="11">
    <source>
        <dbReference type="Proteomes" id="UP000198226"/>
    </source>
</evidence>